<evidence type="ECO:0000256" key="17">
    <source>
        <dbReference type="ARBA" id="ARBA00023180"/>
    </source>
</evidence>
<evidence type="ECO:0000256" key="4">
    <source>
        <dbReference type="ARBA" id="ARBA00022527"/>
    </source>
</evidence>
<dbReference type="InterPro" id="IPR003591">
    <property type="entry name" value="Leu-rich_rpt_typical-subtyp"/>
</dbReference>
<dbReference type="STRING" id="29655.A0A0K9P675"/>
<keyword evidence="11 22" id="KW-0418">Kinase</keyword>
<dbReference type="SUPFAM" id="SSF52058">
    <property type="entry name" value="L domain-like"/>
    <property type="match status" value="1"/>
</dbReference>
<keyword evidence="16" id="KW-0675">Receptor</keyword>
<dbReference type="InterPro" id="IPR017441">
    <property type="entry name" value="Protein_kinase_ATP_BS"/>
</dbReference>
<dbReference type="SMART" id="SM00220">
    <property type="entry name" value="S_TKc"/>
    <property type="match status" value="1"/>
</dbReference>
<dbReference type="SMART" id="SM00369">
    <property type="entry name" value="LRR_TYP"/>
    <property type="match status" value="7"/>
</dbReference>
<dbReference type="InterPro" id="IPR052422">
    <property type="entry name" value="Auxin_Ser/Thr_Kinase"/>
</dbReference>
<dbReference type="FunFam" id="3.30.200.20:FF:000039">
    <property type="entry name" value="receptor-like protein kinase FERONIA"/>
    <property type="match status" value="1"/>
</dbReference>
<dbReference type="PROSITE" id="PS00108">
    <property type="entry name" value="PROTEIN_KINASE_ST"/>
    <property type="match status" value="1"/>
</dbReference>
<feature type="binding site" evidence="18">
    <location>
        <position position="627"/>
    </location>
    <ligand>
        <name>ATP</name>
        <dbReference type="ChEBI" id="CHEBI:30616"/>
    </ligand>
</feature>
<evidence type="ECO:0000256" key="10">
    <source>
        <dbReference type="ARBA" id="ARBA00022741"/>
    </source>
</evidence>
<dbReference type="OrthoDB" id="978612at2759"/>
<dbReference type="Gene3D" id="3.30.200.20">
    <property type="entry name" value="Phosphorylase Kinase, domain 1"/>
    <property type="match status" value="1"/>
</dbReference>
<evidence type="ECO:0000256" key="5">
    <source>
        <dbReference type="ARBA" id="ARBA00022614"/>
    </source>
</evidence>
<dbReference type="PANTHER" id="PTHR47986:SF34">
    <property type="entry name" value="RECEPTOR-LIKE KINASE TMK2"/>
    <property type="match status" value="1"/>
</dbReference>
<organism evidence="22 23">
    <name type="scientific">Zostera marina</name>
    <name type="common">Eelgrass</name>
    <dbReference type="NCBI Taxonomy" id="29655"/>
    <lineage>
        <taxon>Eukaryota</taxon>
        <taxon>Viridiplantae</taxon>
        <taxon>Streptophyta</taxon>
        <taxon>Embryophyta</taxon>
        <taxon>Tracheophyta</taxon>
        <taxon>Spermatophyta</taxon>
        <taxon>Magnoliopsida</taxon>
        <taxon>Liliopsida</taxon>
        <taxon>Zosteraceae</taxon>
        <taxon>Zostera</taxon>
    </lineage>
</organism>
<keyword evidence="15" id="KW-1015">Disulfide bond</keyword>
<evidence type="ECO:0000256" key="19">
    <source>
        <dbReference type="SAM" id="MobiDB-lite"/>
    </source>
</evidence>
<dbReference type="InterPro" id="IPR011009">
    <property type="entry name" value="Kinase-like_dom_sf"/>
</dbReference>
<evidence type="ECO:0000256" key="20">
    <source>
        <dbReference type="SAM" id="Phobius"/>
    </source>
</evidence>
<dbReference type="Gene3D" id="1.10.510.10">
    <property type="entry name" value="Transferase(Phosphotransferase) domain 1"/>
    <property type="match status" value="1"/>
</dbReference>
<evidence type="ECO:0000313" key="23">
    <source>
        <dbReference type="Proteomes" id="UP000036987"/>
    </source>
</evidence>
<evidence type="ECO:0000256" key="14">
    <source>
        <dbReference type="ARBA" id="ARBA00023136"/>
    </source>
</evidence>
<keyword evidence="13 20" id="KW-1133">Transmembrane helix</keyword>
<dbReference type="FunFam" id="3.80.10.10:FF:000190">
    <property type="entry name" value="Receptor-like kinase TMK4"/>
    <property type="match status" value="1"/>
</dbReference>
<dbReference type="AlphaFoldDB" id="A0A0K9P675"/>
<evidence type="ECO:0000256" key="2">
    <source>
        <dbReference type="ARBA" id="ARBA00008684"/>
    </source>
</evidence>
<reference evidence="23" key="1">
    <citation type="journal article" date="2016" name="Nature">
        <title>The genome of the seagrass Zostera marina reveals angiosperm adaptation to the sea.</title>
        <authorList>
            <person name="Olsen J.L."/>
            <person name="Rouze P."/>
            <person name="Verhelst B."/>
            <person name="Lin Y.-C."/>
            <person name="Bayer T."/>
            <person name="Collen J."/>
            <person name="Dattolo E."/>
            <person name="De Paoli E."/>
            <person name="Dittami S."/>
            <person name="Maumus F."/>
            <person name="Michel G."/>
            <person name="Kersting A."/>
            <person name="Lauritano C."/>
            <person name="Lohaus R."/>
            <person name="Toepel M."/>
            <person name="Tonon T."/>
            <person name="Vanneste K."/>
            <person name="Amirebrahimi M."/>
            <person name="Brakel J."/>
            <person name="Bostroem C."/>
            <person name="Chovatia M."/>
            <person name="Grimwood J."/>
            <person name="Jenkins J.W."/>
            <person name="Jueterbock A."/>
            <person name="Mraz A."/>
            <person name="Stam W.T."/>
            <person name="Tice H."/>
            <person name="Bornberg-Bauer E."/>
            <person name="Green P.J."/>
            <person name="Pearson G.A."/>
            <person name="Procaccini G."/>
            <person name="Duarte C.M."/>
            <person name="Schmutz J."/>
            <person name="Reusch T.B.H."/>
            <person name="Van de Peer Y."/>
        </authorList>
    </citation>
    <scope>NUCLEOTIDE SEQUENCE [LARGE SCALE GENOMIC DNA]</scope>
    <source>
        <strain evidence="23">cv. Finnish</strain>
    </source>
</reference>
<dbReference type="OMA" id="YEYMSDG"/>
<dbReference type="PROSITE" id="PS00107">
    <property type="entry name" value="PROTEIN_KINASE_ATP"/>
    <property type="match status" value="1"/>
</dbReference>
<evidence type="ECO:0000256" key="18">
    <source>
        <dbReference type="PROSITE-ProRule" id="PRU10141"/>
    </source>
</evidence>
<keyword evidence="14 20" id="KW-0472">Membrane</keyword>
<dbReference type="EMBL" id="LFYR01001135">
    <property type="protein sequence ID" value="KMZ64514.1"/>
    <property type="molecule type" value="Genomic_DNA"/>
</dbReference>
<keyword evidence="7 20" id="KW-0812">Transmembrane</keyword>
<evidence type="ECO:0000256" key="8">
    <source>
        <dbReference type="ARBA" id="ARBA00022729"/>
    </source>
</evidence>
<evidence type="ECO:0000256" key="15">
    <source>
        <dbReference type="ARBA" id="ARBA00023157"/>
    </source>
</evidence>
<keyword evidence="3" id="KW-1003">Cell membrane</keyword>
<dbReference type="GO" id="GO:0005886">
    <property type="term" value="C:plasma membrane"/>
    <property type="evidence" value="ECO:0007669"/>
    <property type="project" value="UniProtKB-SubCell"/>
</dbReference>
<protein>
    <submittedName>
        <fullName evidence="22">Kinase-like protein</fullName>
    </submittedName>
</protein>
<keyword evidence="23" id="KW-1185">Reference proteome</keyword>
<dbReference type="Pfam" id="PF00069">
    <property type="entry name" value="Pkinase"/>
    <property type="match status" value="1"/>
</dbReference>
<keyword evidence="6" id="KW-0808">Transferase</keyword>
<proteinExistence type="inferred from homology"/>
<dbReference type="InterPro" id="IPR000719">
    <property type="entry name" value="Prot_kinase_dom"/>
</dbReference>
<dbReference type="InterPro" id="IPR025875">
    <property type="entry name" value="Leu-rich_rpt_4"/>
</dbReference>
<gene>
    <name evidence="22" type="ORF">ZOSMA_363G00040</name>
</gene>
<evidence type="ECO:0000256" key="13">
    <source>
        <dbReference type="ARBA" id="ARBA00022989"/>
    </source>
</evidence>
<evidence type="ECO:0000259" key="21">
    <source>
        <dbReference type="PROSITE" id="PS50011"/>
    </source>
</evidence>
<dbReference type="Pfam" id="PF13855">
    <property type="entry name" value="LRR_8"/>
    <property type="match status" value="1"/>
</dbReference>
<dbReference type="Gene3D" id="3.80.10.10">
    <property type="entry name" value="Ribonuclease Inhibitor"/>
    <property type="match status" value="2"/>
</dbReference>
<dbReference type="GO" id="GO:0004675">
    <property type="term" value="F:transmembrane receptor protein serine/threonine kinase activity"/>
    <property type="evidence" value="ECO:0000318"/>
    <property type="project" value="GO_Central"/>
</dbReference>
<accession>A0A0K9P675</accession>
<evidence type="ECO:0000256" key="9">
    <source>
        <dbReference type="ARBA" id="ARBA00022737"/>
    </source>
</evidence>
<name>A0A0K9P675_ZOSMR</name>
<keyword evidence="4" id="KW-0723">Serine/threonine-protein kinase</keyword>
<keyword evidence="9" id="KW-0677">Repeat</keyword>
<dbReference type="Pfam" id="PF00560">
    <property type="entry name" value="LRR_1"/>
    <property type="match status" value="1"/>
</dbReference>
<dbReference type="Pfam" id="PF12799">
    <property type="entry name" value="LRR_4"/>
    <property type="match status" value="1"/>
</dbReference>
<dbReference type="CDD" id="cd14066">
    <property type="entry name" value="STKc_IRAK"/>
    <property type="match status" value="1"/>
</dbReference>
<dbReference type="InterPro" id="IPR013210">
    <property type="entry name" value="LRR_N_plant-typ"/>
</dbReference>
<dbReference type="InterPro" id="IPR008271">
    <property type="entry name" value="Ser/Thr_kinase_AS"/>
</dbReference>
<sequence length="946" mass="103327">METQGVFCILFITPTNYYYKTRKKNSFPPKTYSQKTSMDLRLPFSIVFIHVFLIFAPVTSQQQPSASENAAVMEAFAKSITSPLPSGWSAAGGMDPCGLKSKWFGVSCENGKITSINLRSRSISGTLPSEIGNLVSLRALSLQGNSFTGALPSFRKLAALQQIYLSDNNFTSIPVDTFFTGLTSLVAVSLDRNPFEDWVIPDDLSQSANLINFTAMNSGVSGSIPSFFGEMVSLQSLRLSYNNLVGGIPASFAGSGIKELQLNNQKTAKLSGGISVLGLMPQLKGVLLQSNNFTGDIPDLSNCTSLESLNLRDNRFTGVVPESLSRLKSLKDLTLANNLLQGPFPDISPAIWKDVSDANNNFCNTKPGPCDWRVDLLIKVAGGFGYPVVLADSWKGNDPCAKWIFVICDSQENITVLNFGNQRFGGIISPDLAEIQTLKTVILSNNNLTGTIPDKLAALPQLETLDVSGNNLTGKIPDFRPTVTFKHSGNPLLGQDLPDRNDQTSITGKSKSKGDSIWIPAVIVIVVVVGIFGLLCIFIVCYRRRRRRQADLESSDFKLVDIEHSAGKKSSKAVTSKADDASDNMLMSVNTLRIATDNFNKSNILGRGGFGVVYRGKLPNGNVIAVKRMECSEIGKKGSTEFEAEIAVLTKVRHRHLVGLCGYSIEGQEKLLVYEFMPQGTLCHHLFPTGGDHPPALNWKQRLIIALDVARGVEYLHSLAQTSFIHRDLKPSNILLDDDMRAKVSDFGLVKLAPDGKHSMETRLAGTFGYLAPEYAATGRVTTKVDVYAFGVVVMELITGRKVLDETLPEGNSHLVPWFRRVMIDKDNSNLEKLIDPVLDIQGDDDDLKSVHGVAVLACHCTAREAHQRPDMSHVVNVLLPLVDQWKPNAAVYGDGGDSFTAGIGSNQNLTEMVKGWQECDDDSLIEFDGMANTQIRMNNELSNAR</sequence>
<evidence type="ECO:0000256" key="7">
    <source>
        <dbReference type="ARBA" id="ARBA00022692"/>
    </source>
</evidence>
<dbReference type="InterPro" id="IPR001611">
    <property type="entry name" value="Leu-rich_rpt"/>
</dbReference>
<dbReference type="GO" id="GO:0007165">
    <property type="term" value="P:signal transduction"/>
    <property type="evidence" value="ECO:0000318"/>
    <property type="project" value="GO_Central"/>
</dbReference>
<dbReference type="Pfam" id="PF08263">
    <property type="entry name" value="LRRNT_2"/>
    <property type="match status" value="2"/>
</dbReference>
<dbReference type="InterPro" id="IPR032675">
    <property type="entry name" value="LRR_dom_sf"/>
</dbReference>
<dbReference type="FunFam" id="1.10.510.10:FF:000468">
    <property type="entry name" value="PTI1-like tyrosine-protein kinase 3"/>
    <property type="match status" value="1"/>
</dbReference>
<keyword evidence="12 18" id="KW-0067">ATP-binding</keyword>
<feature type="domain" description="Protein kinase" evidence="21">
    <location>
        <begin position="599"/>
        <end position="883"/>
    </location>
</feature>
<feature type="transmembrane region" description="Helical" evidence="20">
    <location>
        <begin position="517"/>
        <end position="542"/>
    </location>
</feature>
<keyword evidence="17" id="KW-0325">Glycoprotein</keyword>
<comment type="subcellular location">
    <subcellularLocation>
        <location evidence="1">Cell membrane</location>
        <topology evidence="1">Single-pass membrane protein</topology>
    </subcellularLocation>
</comment>
<dbReference type="Proteomes" id="UP000036987">
    <property type="component" value="Unassembled WGS sequence"/>
</dbReference>
<evidence type="ECO:0000256" key="3">
    <source>
        <dbReference type="ARBA" id="ARBA00022475"/>
    </source>
</evidence>
<evidence type="ECO:0000256" key="12">
    <source>
        <dbReference type="ARBA" id="ARBA00022840"/>
    </source>
</evidence>
<keyword evidence="5" id="KW-0433">Leucine-rich repeat</keyword>
<dbReference type="PROSITE" id="PS50011">
    <property type="entry name" value="PROTEIN_KINASE_DOM"/>
    <property type="match status" value="1"/>
</dbReference>
<evidence type="ECO:0000313" key="22">
    <source>
        <dbReference type="EMBL" id="KMZ64514.1"/>
    </source>
</evidence>
<evidence type="ECO:0000256" key="1">
    <source>
        <dbReference type="ARBA" id="ARBA00004162"/>
    </source>
</evidence>
<dbReference type="FunFam" id="3.80.10.10:FF:000129">
    <property type="entry name" value="Leucine-rich repeat receptor-like kinase"/>
    <property type="match status" value="1"/>
</dbReference>
<keyword evidence="10 18" id="KW-0547">Nucleotide-binding</keyword>
<keyword evidence="8" id="KW-0732">Signal</keyword>
<comment type="caution">
    <text evidence="22">The sequence shown here is derived from an EMBL/GenBank/DDBJ whole genome shotgun (WGS) entry which is preliminary data.</text>
</comment>
<feature type="region of interest" description="Disordered" evidence="19">
    <location>
        <begin position="489"/>
        <end position="513"/>
    </location>
</feature>
<evidence type="ECO:0000256" key="6">
    <source>
        <dbReference type="ARBA" id="ARBA00022679"/>
    </source>
</evidence>
<evidence type="ECO:0000256" key="16">
    <source>
        <dbReference type="ARBA" id="ARBA00023170"/>
    </source>
</evidence>
<evidence type="ECO:0000256" key="11">
    <source>
        <dbReference type="ARBA" id="ARBA00022777"/>
    </source>
</evidence>
<dbReference type="PANTHER" id="PTHR47986">
    <property type="entry name" value="OSJNBA0070M12.3 PROTEIN"/>
    <property type="match status" value="1"/>
</dbReference>
<comment type="similarity">
    <text evidence="2">Belongs to the protein kinase superfamily. Ser/Thr protein kinase family.</text>
</comment>
<dbReference type="GO" id="GO:0005524">
    <property type="term" value="F:ATP binding"/>
    <property type="evidence" value="ECO:0007669"/>
    <property type="project" value="UniProtKB-UniRule"/>
</dbReference>
<dbReference type="SUPFAM" id="SSF56112">
    <property type="entry name" value="Protein kinase-like (PK-like)"/>
    <property type="match status" value="1"/>
</dbReference>